<dbReference type="Proteomes" id="UP001367676">
    <property type="component" value="Unassembled WGS sequence"/>
</dbReference>
<feature type="chain" id="PRO_5042830628" evidence="1">
    <location>
        <begin position="24"/>
        <end position="314"/>
    </location>
</feature>
<protein>
    <submittedName>
        <fullName evidence="2">Uncharacterized protein</fullName>
    </submittedName>
</protein>
<dbReference type="EMBL" id="JBBCAQ010000034">
    <property type="protein sequence ID" value="KAK7579769.1"/>
    <property type="molecule type" value="Genomic_DNA"/>
</dbReference>
<sequence length="314" mass="35646">MSALRSVTAVLLLISYLIASSFAAESSWIVLSDIKAEDLPANLNRETSHELLLKYLSKKNVHQLIFDLRNEFYTMATGKDFYRLIVDYGENKELHAIAEASLILSQKLPHMGIVNNVIRTAIANAAHSVYKQGDISKAFPVIKENIEKLMQDPPAPYEEYKRLKNEALAKPWPADYKIYYYEIPKTLDDAKKILAESLNEPYLKKLMVHSTFGNETRKHAAFSKESFLLAKSILELSKDPELGAKVQALYDEAVAETANTIEDVEAKNVNEKHVRETFIQIAKQFFKTLANKFENDPAIKTKFAETKELLSKSQ</sequence>
<keyword evidence="1" id="KW-0732">Signal</keyword>
<feature type="signal peptide" evidence="1">
    <location>
        <begin position="1"/>
        <end position="23"/>
    </location>
</feature>
<dbReference type="AlphaFoldDB" id="A0AAN9TB33"/>
<evidence type="ECO:0000313" key="3">
    <source>
        <dbReference type="Proteomes" id="UP001367676"/>
    </source>
</evidence>
<gene>
    <name evidence="2" type="ORF">V9T40_000398</name>
</gene>
<evidence type="ECO:0000256" key="1">
    <source>
        <dbReference type="SAM" id="SignalP"/>
    </source>
</evidence>
<proteinExistence type="predicted"/>
<keyword evidence="3" id="KW-1185">Reference proteome</keyword>
<name>A0AAN9TB33_9HEMI</name>
<evidence type="ECO:0000313" key="2">
    <source>
        <dbReference type="EMBL" id="KAK7579769.1"/>
    </source>
</evidence>
<comment type="caution">
    <text evidence="2">The sequence shown here is derived from an EMBL/GenBank/DDBJ whole genome shotgun (WGS) entry which is preliminary data.</text>
</comment>
<reference evidence="2 3" key="1">
    <citation type="submission" date="2024-03" db="EMBL/GenBank/DDBJ databases">
        <title>Adaptation during the transition from Ophiocordyceps entomopathogen to insect associate is accompanied by gene loss and intensified selection.</title>
        <authorList>
            <person name="Ward C.M."/>
            <person name="Onetto C.A."/>
            <person name="Borneman A.R."/>
        </authorList>
    </citation>
    <scope>NUCLEOTIDE SEQUENCE [LARGE SCALE GENOMIC DNA]</scope>
    <source>
        <strain evidence="2">AWRI1</strain>
        <tissue evidence="2">Single Adult Female</tissue>
    </source>
</reference>
<organism evidence="2 3">
    <name type="scientific">Parthenolecanium corni</name>
    <dbReference type="NCBI Taxonomy" id="536013"/>
    <lineage>
        <taxon>Eukaryota</taxon>
        <taxon>Metazoa</taxon>
        <taxon>Ecdysozoa</taxon>
        <taxon>Arthropoda</taxon>
        <taxon>Hexapoda</taxon>
        <taxon>Insecta</taxon>
        <taxon>Pterygota</taxon>
        <taxon>Neoptera</taxon>
        <taxon>Paraneoptera</taxon>
        <taxon>Hemiptera</taxon>
        <taxon>Sternorrhyncha</taxon>
        <taxon>Coccoidea</taxon>
        <taxon>Coccidae</taxon>
        <taxon>Parthenolecanium</taxon>
    </lineage>
</organism>
<accession>A0AAN9TB33</accession>